<protein>
    <submittedName>
        <fullName evidence="1">Uncharacterized protein</fullName>
    </submittedName>
</protein>
<evidence type="ECO:0000313" key="2">
    <source>
        <dbReference type="Proteomes" id="UP000887013"/>
    </source>
</evidence>
<evidence type="ECO:0000313" key="1">
    <source>
        <dbReference type="EMBL" id="GFT78877.1"/>
    </source>
</evidence>
<proteinExistence type="predicted"/>
<dbReference type="AlphaFoldDB" id="A0A8X6PMH2"/>
<name>A0A8X6PMH2_NEPPI</name>
<dbReference type="Proteomes" id="UP000887013">
    <property type="component" value="Unassembled WGS sequence"/>
</dbReference>
<comment type="caution">
    <text evidence="1">The sequence shown here is derived from an EMBL/GenBank/DDBJ whole genome shotgun (WGS) entry which is preliminary data.</text>
</comment>
<dbReference type="EMBL" id="BMAW01022663">
    <property type="protein sequence ID" value="GFT78877.1"/>
    <property type="molecule type" value="Genomic_DNA"/>
</dbReference>
<sequence>MATSSLFWEQMGGHVSLHVSCTLVSDSSPLIIHFFLFPTPSPRSTFRNEGLFSMTSAFTPPDSNQKRRVFLSQVASTSFGPRENLADRVFQKDLDGQQTALTSVWLVLFSSNFLFAVVDVNTFGYLISNHTHIGVSFKDRLLFALVLKSD</sequence>
<reference evidence="1" key="1">
    <citation type="submission" date="2020-08" db="EMBL/GenBank/DDBJ databases">
        <title>Multicomponent nature underlies the extraordinary mechanical properties of spider dragline silk.</title>
        <authorList>
            <person name="Kono N."/>
            <person name="Nakamura H."/>
            <person name="Mori M."/>
            <person name="Yoshida Y."/>
            <person name="Ohtoshi R."/>
            <person name="Malay A.D."/>
            <person name="Moran D.A.P."/>
            <person name="Tomita M."/>
            <person name="Numata K."/>
            <person name="Arakawa K."/>
        </authorList>
    </citation>
    <scope>NUCLEOTIDE SEQUENCE</scope>
</reference>
<organism evidence="1 2">
    <name type="scientific">Nephila pilipes</name>
    <name type="common">Giant wood spider</name>
    <name type="synonym">Nephila maculata</name>
    <dbReference type="NCBI Taxonomy" id="299642"/>
    <lineage>
        <taxon>Eukaryota</taxon>
        <taxon>Metazoa</taxon>
        <taxon>Ecdysozoa</taxon>
        <taxon>Arthropoda</taxon>
        <taxon>Chelicerata</taxon>
        <taxon>Arachnida</taxon>
        <taxon>Araneae</taxon>
        <taxon>Araneomorphae</taxon>
        <taxon>Entelegynae</taxon>
        <taxon>Araneoidea</taxon>
        <taxon>Nephilidae</taxon>
        <taxon>Nephila</taxon>
    </lineage>
</organism>
<gene>
    <name evidence="1" type="ORF">NPIL_564431</name>
</gene>
<keyword evidence="2" id="KW-1185">Reference proteome</keyword>
<accession>A0A8X6PMH2</accession>